<dbReference type="SUPFAM" id="SSF48600">
    <property type="entry name" value="Chorismate mutase II"/>
    <property type="match status" value="1"/>
</dbReference>
<dbReference type="RefSeq" id="WP_162365513.1">
    <property type="nucleotide sequence ID" value="NZ_WUBS01000005.1"/>
</dbReference>
<dbReference type="AlphaFoldDB" id="A0A845SIJ4"/>
<evidence type="ECO:0000256" key="1">
    <source>
        <dbReference type="ARBA" id="ARBA00004817"/>
    </source>
</evidence>
<evidence type="ECO:0000313" key="7">
    <source>
        <dbReference type="EMBL" id="NDL62784.1"/>
    </source>
</evidence>
<keyword evidence="8" id="KW-1185">Reference proteome</keyword>
<evidence type="ECO:0000313" key="8">
    <source>
        <dbReference type="Proteomes" id="UP000461443"/>
    </source>
</evidence>
<proteinExistence type="predicted"/>
<sequence>MSRTAFCLLILLSHSAMAATDKPADLFQLIDQRLKFMKDVACYKARHHLPVEDVAREDQVLRHGLQQASRAGFAGDEFRLFLQVQMSAAKAVQYRMRAELEFLPAQRCLSPELSVTRQKISALDDRILRHYAALQHAGGHISPDDFQRFEQILDTRYLKHGEKYALFIALMHARLEPQAAP</sequence>
<dbReference type="GO" id="GO:0009697">
    <property type="term" value="P:salicylic acid biosynthetic process"/>
    <property type="evidence" value="ECO:0007669"/>
    <property type="project" value="TreeGrafter"/>
</dbReference>
<dbReference type="PROSITE" id="PS51168">
    <property type="entry name" value="CHORISMATE_MUT_2"/>
    <property type="match status" value="1"/>
</dbReference>
<name>A0A845SIJ4_9GAMM</name>
<dbReference type="EC" id="5.4.99.5" evidence="2"/>
<dbReference type="UniPathway" id="UPA00120">
    <property type="reaction ID" value="UER00203"/>
</dbReference>
<dbReference type="InterPro" id="IPR002701">
    <property type="entry name" value="CM_II_prokaryot"/>
</dbReference>
<keyword evidence="4 7" id="KW-0413">Isomerase</keyword>
<dbReference type="PANTHER" id="PTHR38041">
    <property type="entry name" value="CHORISMATE MUTASE"/>
    <property type="match status" value="1"/>
</dbReference>
<protein>
    <recommendedName>
        <fullName evidence="2">chorismate mutase</fullName>
        <ecNumber evidence="2">5.4.99.5</ecNumber>
    </recommendedName>
</protein>
<feature type="domain" description="Chorismate mutase" evidence="6">
    <location>
        <begin position="4"/>
        <end position="97"/>
    </location>
</feature>
<dbReference type="GO" id="GO:0004106">
    <property type="term" value="F:chorismate mutase activity"/>
    <property type="evidence" value="ECO:0007669"/>
    <property type="project" value="UniProtKB-EC"/>
</dbReference>
<evidence type="ECO:0000256" key="3">
    <source>
        <dbReference type="ARBA" id="ARBA00022729"/>
    </source>
</evidence>
<evidence type="ECO:0000256" key="5">
    <source>
        <dbReference type="SAM" id="SignalP"/>
    </source>
</evidence>
<feature type="signal peptide" evidence="5">
    <location>
        <begin position="1"/>
        <end position="18"/>
    </location>
</feature>
<reference evidence="7 8" key="1">
    <citation type="submission" date="2019-12" db="EMBL/GenBank/DDBJ databases">
        <authorList>
            <person name="Lee S.D."/>
        </authorList>
    </citation>
    <scope>NUCLEOTIDE SEQUENCE [LARGE SCALE GENOMIC DNA]</scope>
    <source>
        <strain evidence="7 8">SAP-6</strain>
    </source>
</reference>
<dbReference type="Pfam" id="PF01817">
    <property type="entry name" value="CM_2"/>
    <property type="match status" value="1"/>
</dbReference>
<evidence type="ECO:0000256" key="2">
    <source>
        <dbReference type="ARBA" id="ARBA00012404"/>
    </source>
</evidence>
<accession>A0A845SIJ4</accession>
<keyword evidence="3 5" id="KW-0732">Signal</keyword>
<dbReference type="Proteomes" id="UP000461443">
    <property type="component" value="Unassembled WGS sequence"/>
</dbReference>
<comment type="caution">
    <text evidence="7">The sequence shown here is derived from an EMBL/GenBank/DDBJ whole genome shotgun (WGS) entry which is preliminary data.</text>
</comment>
<dbReference type="InterPro" id="IPR036263">
    <property type="entry name" value="Chorismate_II_sf"/>
</dbReference>
<dbReference type="Gene3D" id="1.20.59.10">
    <property type="entry name" value="Chorismate mutase"/>
    <property type="match status" value="1"/>
</dbReference>
<reference evidence="7 8" key="2">
    <citation type="submission" date="2020-02" db="EMBL/GenBank/DDBJ databases">
        <title>The new genus of Enterobacteriales.</title>
        <authorList>
            <person name="Kim I.S."/>
        </authorList>
    </citation>
    <scope>NUCLEOTIDE SEQUENCE [LARGE SCALE GENOMIC DNA]</scope>
    <source>
        <strain evidence="7 8">SAP-6</strain>
    </source>
</reference>
<organism evidence="7 8">
    <name type="scientific">Acerihabitans arboris</name>
    <dbReference type="NCBI Taxonomy" id="2691583"/>
    <lineage>
        <taxon>Bacteria</taxon>
        <taxon>Pseudomonadati</taxon>
        <taxon>Pseudomonadota</taxon>
        <taxon>Gammaproteobacteria</taxon>
        <taxon>Enterobacterales</taxon>
        <taxon>Pectobacteriaceae</taxon>
        <taxon>Acerihabitans</taxon>
    </lineage>
</organism>
<comment type="pathway">
    <text evidence="1">Metabolic intermediate biosynthesis; prephenate biosynthesis; prephenate from chorismate: step 1/1.</text>
</comment>
<dbReference type="InterPro" id="IPR008240">
    <property type="entry name" value="Chorismate_mutase_periplasmic"/>
</dbReference>
<gene>
    <name evidence="7" type="primary">aroQ</name>
    <name evidence="7" type="ORF">GRH90_08495</name>
</gene>
<evidence type="ECO:0000259" key="6">
    <source>
        <dbReference type="PROSITE" id="PS51168"/>
    </source>
</evidence>
<evidence type="ECO:0000256" key="4">
    <source>
        <dbReference type="ARBA" id="ARBA00023235"/>
    </source>
</evidence>
<dbReference type="InterPro" id="IPR051331">
    <property type="entry name" value="Chorismate_mutase-related"/>
</dbReference>
<dbReference type="PANTHER" id="PTHR38041:SF2">
    <property type="entry name" value="SECRETED CHORISMATE MUTASE"/>
    <property type="match status" value="1"/>
</dbReference>
<dbReference type="NCBIfam" id="TIGR01806">
    <property type="entry name" value="CM_mono2"/>
    <property type="match status" value="1"/>
</dbReference>
<dbReference type="InterPro" id="IPR036979">
    <property type="entry name" value="CM_dom_sf"/>
</dbReference>
<dbReference type="EMBL" id="WUBS01000005">
    <property type="protein sequence ID" value="NDL62784.1"/>
    <property type="molecule type" value="Genomic_DNA"/>
</dbReference>
<dbReference type="SMART" id="SM00830">
    <property type="entry name" value="CM_2"/>
    <property type="match status" value="1"/>
</dbReference>
<dbReference type="GO" id="GO:0046417">
    <property type="term" value="P:chorismate metabolic process"/>
    <property type="evidence" value="ECO:0007669"/>
    <property type="project" value="InterPro"/>
</dbReference>
<feature type="chain" id="PRO_5032821835" description="chorismate mutase" evidence="5">
    <location>
        <begin position="19"/>
        <end position="181"/>
    </location>
</feature>